<reference evidence="3 5" key="2">
    <citation type="submission" date="2018-03" db="EMBL/GenBank/DDBJ databases">
        <title>Genomic Encyclopedia of Archaeal and Bacterial Type Strains, Phase II (KMG-II): from individual species to whole genera.</title>
        <authorList>
            <person name="Goeker M."/>
        </authorList>
    </citation>
    <scope>NUCLEOTIDE SEQUENCE [LARGE SCALE GENOMIC DNA]</scope>
    <source>
        <strain evidence="3 5">DSM 25227</strain>
    </source>
</reference>
<dbReference type="EMBL" id="QGDJ01000011">
    <property type="protein sequence ID" value="PWJ15036.1"/>
    <property type="molecule type" value="Genomic_DNA"/>
</dbReference>
<sequence length="215" mass="21560">MKFRTLLATMVAALAFSGAASAATLKVTEGNRALVNGTVAVADPGPVGVNLGTVDGINVAESYGVLVAGQDGYTFVSTALTASIDFVFGGIQTVAGNLNSGLITSIDAGDNEGPKTITFNLYSGNTNGGTLLDTTSRTGDVTTLADNGGTTSIFSGLAAGSYYFEILGNGDGRATTYDITYTGVGEASPVPLPASALLLIGGIAGLGFARRRKTT</sequence>
<feature type="transmembrane region" description="Helical" evidence="1">
    <location>
        <begin position="190"/>
        <end position="209"/>
    </location>
</feature>
<keyword evidence="2" id="KW-0732">Signal</keyword>
<evidence type="ECO:0000313" key="4">
    <source>
        <dbReference type="EMBL" id="SSA49885.1"/>
    </source>
</evidence>
<keyword evidence="1" id="KW-1133">Transmembrane helix</keyword>
<organism evidence="4 6">
    <name type="scientific">Jannaschia seohaensis</name>
    <dbReference type="NCBI Taxonomy" id="475081"/>
    <lineage>
        <taxon>Bacteria</taxon>
        <taxon>Pseudomonadati</taxon>
        <taxon>Pseudomonadota</taxon>
        <taxon>Alphaproteobacteria</taxon>
        <taxon>Rhodobacterales</taxon>
        <taxon>Roseobacteraceae</taxon>
        <taxon>Jannaschia</taxon>
    </lineage>
</organism>
<dbReference type="RefSeq" id="WP_109565643.1">
    <property type="nucleotide sequence ID" value="NZ_QGDJ01000011.1"/>
</dbReference>
<dbReference type="Proteomes" id="UP000245839">
    <property type="component" value="Unassembled WGS sequence"/>
</dbReference>
<dbReference type="OrthoDB" id="9807246at2"/>
<evidence type="ECO:0000313" key="3">
    <source>
        <dbReference type="EMBL" id="PWJ15036.1"/>
    </source>
</evidence>
<dbReference type="EMBL" id="UETC01000011">
    <property type="protein sequence ID" value="SSA49885.1"/>
    <property type="molecule type" value="Genomic_DNA"/>
</dbReference>
<feature type="chain" id="PRO_5036326985" evidence="2">
    <location>
        <begin position="23"/>
        <end position="215"/>
    </location>
</feature>
<name>A0A2Y9B1H4_9RHOB</name>
<keyword evidence="1" id="KW-0812">Transmembrane</keyword>
<dbReference type="AlphaFoldDB" id="A0A2Y9B1H4"/>
<evidence type="ECO:0000313" key="5">
    <source>
        <dbReference type="Proteomes" id="UP000245839"/>
    </source>
</evidence>
<dbReference type="InterPro" id="IPR022472">
    <property type="entry name" value="VPLPA-CTERM"/>
</dbReference>
<evidence type="ECO:0000256" key="2">
    <source>
        <dbReference type="SAM" id="SignalP"/>
    </source>
</evidence>
<gene>
    <name evidence="3" type="ORF">BCF38_11153</name>
    <name evidence="4" type="ORF">SAMN05421539_11153</name>
</gene>
<feature type="signal peptide" evidence="2">
    <location>
        <begin position="1"/>
        <end position="22"/>
    </location>
</feature>
<reference evidence="4 6" key="1">
    <citation type="submission" date="2016-10" db="EMBL/GenBank/DDBJ databases">
        <authorList>
            <person name="Cai Z."/>
        </authorList>
    </citation>
    <scope>NUCLEOTIDE SEQUENCE [LARGE SCALE GENOMIC DNA]</scope>
    <source>
        <strain evidence="4 6">DSM 25227</strain>
    </source>
</reference>
<protein>
    <submittedName>
        <fullName evidence="3">Putative secreted protein</fullName>
    </submittedName>
    <submittedName>
        <fullName evidence="4">VPLPA-CTERM protein sorting domain-containing protein</fullName>
    </submittedName>
</protein>
<keyword evidence="5" id="KW-1185">Reference proteome</keyword>
<evidence type="ECO:0000256" key="1">
    <source>
        <dbReference type="SAM" id="Phobius"/>
    </source>
</evidence>
<evidence type="ECO:0000313" key="6">
    <source>
        <dbReference type="Proteomes" id="UP000251571"/>
    </source>
</evidence>
<proteinExistence type="predicted"/>
<dbReference type="Proteomes" id="UP000251571">
    <property type="component" value="Unassembled WGS sequence"/>
</dbReference>
<keyword evidence="1" id="KW-0472">Membrane</keyword>
<dbReference type="NCBIfam" id="TIGR03370">
    <property type="entry name" value="VPLPA-CTERM"/>
    <property type="match status" value="1"/>
</dbReference>
<accession>A0A2Y9B1H4</accession>